<evidence type="ECO:0000313" key="2">
    <source>
        <dbReference type="Proteomes" id="UP000193467"/>
    </source>
</evidence>
<comment type="caution">
    <text evidence="1">The sequence shown here is derived from an EMBL/GenBank/DDBJ whole genome shotgun (WGS) entry which is preliminary data.</text>
</comment>
<sequence length="195" mass="21260">MPVSIAEATARFGHLTPGTVAPMPSRPFTSADILSMVDVSTGVAHCFTGPAPLFQTPEGSISRTLSEKILYYDAQLRARASNVPAANPWRHSRPREEVALINRFIGSATHQRPYVELMGTPASLALIEAYCKRVCSGMLRSSNSLDSVDPVLFVCVSNWERLSGWEVGKALLAARGYAKPRPFPFTMFDSSTVQT</sequence>
<gene>
    <name evidence="1" type="ORF">BCR35DRAFT_332652</name>
</gene>
<dbReference type="EMBL" id="MCGR01000032">
    <property type="protein sequence ID" value="ORY77274.1"/>
    <property type="molecule type" value="Genomic_DNA"/>
</dbReference>
<dbReference type="AlphaFoldDB" id="A0A1Y2F1A4"/>
<name>A0A1Y2F1A4_9BASI</name>
<accession>A0A1Y2F1A4</accession>
<dbReference type="InParanoid" id="A0A1Y2F1A4"/>
<organism evidence="1 2">
    <name type="scientific">Leucosporidium creatinivorum</name>
    <dbReference type="NCBI Taxonomy" id="106004"/>
    <lineage>
        <taxon>Eukaryota</taxon>
        <taxon>Fungi</taxon>
        <taxon>Dikarya</taxon>
        <taxon>Basidiomycota</taxon>
        <taxon>Pucciniomycotina</taxon>
        <taxon>Microbotryomycetes</taxon>
        <taxon>Leucosporidiales</taxon>
        <taxon>Leucosporidium</taxon>
    </lineage>
</organism>
<protein>
    <submittedName>
        <fullName evidence="1">Uncharacterized protein</fullName>
    </submittedName>
</protein>
<keyword evidence="2" id="KW-1185">Reference proteome</keyword>
<proteinExistence type="predicted"/>
<dbReference type="Proteomes" id="UP000193467">
    <property type="component" value="Unassembled WGS sequence"/>
</dbReference>
<reference evidence="1 2" key="1">
    <citation type="submission" date="2016-07" db="EMBL/GenBank/DDBJ databases">
        <title>Pervasive Adenine N6-methylation of Active Genes in Fungi.</title>
        <authorList>
            <consortium name="DOE Joint Genome Institute"/>
            <person name="Mondo S.J."/>
            <person name="Dannebaum R.O."/>
            <person name="Kuo R.C."/>
            <person name="Labutti K."/>
            <person name="Haridas S."/>
            <person name="Kuo A."/>
            <person name="Salamov A."/>
            <person name="Ahrendt S.R."/>
            <person name="Lipzen A."/>
            <person name="Sullivan W."/>
            <person name="Andreopoulos W.B."/>
            <person name="Clum A."/>
            <person name="Lindquist E."/>
            <person name="Daum C."/>
            <person name="Ramamoorthy G.K."/>
            <person name="Gryganskyi A."/>
            <person name="Culley D."/>
            <person name="Magnuson J.K."/>
            <person name="James T.Y."/>
            <person name="O'Malley M.A."/>
            <person name="Stajich J.E."/>
            <person name="Spatafora J.W."/>
            <person name="Visel A."/>
            <person name="Grigoriev I.V."/>
        </authorList>
    </citation>
    <scope>NUCLEOTIDE SEQUENCE [LARGE SCALE GENOMIC DNA]</scope>
    <source>
        <strain evidence="1 2">62-1032</strain>
    </source>
</reference>
<evidence type="ECO:0000313" key="1">
    <source>
        <dbReference type="EMBL" id="ORY77274.1"/>
    </source>
</evidence>